<dbReference type="InterPro" id="IPR016047">
    <property type="entry name" value="M23ase_b-sheet_dom"/>
</dbReference>
<accession>A0ABS3NCK0</accession>
<proteinExistence type="predicted"/>
<feature type="domain" description="M23ase beta-sheet core" evidence="1">
    <location>
        <begin position="230"/>
        <end position="326"/>
    </location>
</feature>
<protein>
    <submittedName>
        <fullName evidence="3">M23 family metallopeptidase</fullName>
    </submittedName>
</protein>
<dbReference type="PANTHER" id="PTHR21666">
    <property type="entry name" value="PEPTIDASE-RELATED"/>
    <property type="match status" value="1"/>
</dbReference>
<dbReference type="Pfam" id="PF13511">
    <property type="entry name" value="DUF4124"/>
    <property type="match status" value="1"/>
</dbReference>
<dbReference type="SUPFAM" id="SSF51261">
    <property type="entry name" value="Duplicated hybrid motif"/>
    <property type="match status" value="1"/>
</dbReference>
<dbReference type="CDD" id="cd12797">
    <property type="entry name" value="M23_peptidase"/>
    <property type="match status" value="1"/>
</dbReference>
<organism evidence="3 4">
    <name type="scientific">Oceanisphaera pacifica</name>
    <dbReference type="NCBI Taxonomy" id="2818389"/>
    <lineage>
        <taxon>Bacteria</taxon>
        <taxon>Pseudomonadati</taxon>
        <taxon>Pseudomonadota</taxon>
        <taxon>Gammaproteobacteria</taxon>
        <taxon>Aeromonadales</taxon>
        <taxon>Aeromonadaceae</taxon>
        <taxon>Oceanisphaera</taxon>
    </lineage>
</organism>
<dbReference type="InterPro" id="IPR025392">
    <property type="entry name" value="DUF4124"/>
</dbReference>
<gene>
    <name evidence="3" type="ORF">J3U76_01510</name>
</gene>
<comment type="caution">
    <text evidence="3">The sequence shown here is derived from an EMBL/GenBank/DDBJ whole genome shotgun (WGS) entry which is preliminary data.</text>
</comment>
<evidence type="ECO:0000313" key="3">
    <source>
        <dbReference type="EMBL" id="MBO1518319.1"/>
    </source>
</evidence>
<sequence length="359" mass="39917">MRALPIAMLNLSRPMLSLLWICGGLLGSQYAQADLYRYHDANGMVHYSDNQSYHVKPLPINGQEHRLHRDGVLMRVVKKADGHYLFVLNRLTQPVDLRLRLQAQQNVQVPPQLRQVLRIPATQELFIGKLSPKDEGDWHYDKEFDYHNVANLVENNVENNAQNKAENSAANASTQFDARQISLPDDFVSHINPKPYFSDHPNLASPVKGRYRIAQGFNGDFSHNKPSNRYALDIALPMGTPLYAARSGVVTAAVDTYVGGGLTANYRGKANYLRIRHDDGTMTLYAHLQTGSLRVRKGERVKVGQRVAASGNTGYSSGPHLHLALQMINAGRKESIPFTLQGSQPKTGLWLASSAMGDP</sequence>
<dbReference type="Gene3D" id="2.70.70.10">
    <property type="entry name" value="Glucose Permease (Domain IIA)"/>
    <property type="match status" value="1"/>
</dbReference>
<dbReference type="InterPro" id="IPR011055">
    <property type="entry name" value="Dup_hybrid_motif"/>
</dbReference>
<dbReference type="Proteomes" id="UP000664882">
    <property type="component" value="Unassembled WGS sequence"/>
</dbReference>
<evidence type="ECO:0000259" key="2">
    <source>
        <dbReference type="Pfam" id="PF13511"/>
    </source>
</evidence>
<reference evidence="3 4" key="1">
    <citation type="submission" date="2021-03" db="EMBL/GenBank/DDBJ databases">
        <title>Oceanisphaera sp. nov., isolated from the intestine.</title>
        <authorList>
            <person name="Zhao L.-H."/>
            <person name="Shi L.-F."/>
        </authorList>
    </citation>
    <scope>NUCLEOTIDE SEQUENCE [LARGE SCALE GENOMIC DNA]</scope>
    <source>
        <strain evidence="3 4">DM8</strain>
    </source>
</reference>
<dbReference type="PANTHER" id="PTHR21666:SF294">
    <property type="entry name" value="PEPTIDASE M23"/>
    <property type="match status" value="1"/>
</dbReference>
<dbReference type="Pfam" id="PF01551">
    <property type="entry name" value="Peptidase_M23"/>
    <property type="match status" value="1"/>
</dbReference>
<evidence type="ECO:0000313" key="4">
    <source>
        <dbReference type="Proteomes" id="UP000664882"/>
    </source>
</evidence>
<name>A0ABS3NCK0_9GAMM</name>
<keyword evidence="4" id="KW-1185">Reference proteome</keyword>
<dbReference type="EMBL" id="JAGDFX010000002">
    <property type="protein sequence ID" value="MBO1518319.1"/>
    <property type="molecule type" value="Genomic_DNA"/>
</dbReference>
<dbReference type="InterPro" id="IPR050570">
    <property type="entry name" value="Cell_wall_metabolism_enzyme"/>
</dbReference>
<feature type="domain" description="DUF4124" evidence="2">
    <location>
        <begin position="26"/>
        <end position="50"/>
    </location>
</feature>
<dbReference type="RefSeq" id="WP_208003910.1">
    <property type="nucleotide sequence ID" value="NZ_JAGDFX010000002.1"/>
</dbReference>
<evidence type="ECO:0000259" key="1">
    <source>
        <dbReference type="Pfam" id="PF01551"/>
    </source>
</evidence>